<feature type="domain" description="Polysaccharide pyruvyl transferase" evidence="1">
    <location>
        <begin position="121"/>
        <end position="222"/>
    </location>
</feature>
<protein>
    <submittedName>
        <fullName evidence="2">Polysaccharide pyruvyl transferase family protein</fullName>
    </submittedName>
</protein>
<organism evidence="2 3">
    <name type="scientific">Adhaeribacter radiodurans</name>
    <dbReference type="NCBI Taxonomy" id="2745197"/>
    <lineage>
        <taxon>Bacteria</taxon>
        <taxon>Pseudomonadati</taxon>
        <taxon>Bacteroidota</taxon>
        <taxon>Cytophagia</taxon>
        <taxon>Cytophagales</taxon>
        <taxon>Hymenobacteraceae</taxon>
        <taxon>Adhaeribacter</taxon>
    </lineage>
</organism>
<name>A0A7L7LEQ4_9BACT</name>
<reference evidence="2 3" key="1">
    <citation type="submission" date="2020-08" db="EMBL/GenBank/DDBJ databases">
        <title>Adhaeribacter dokdonensis sp. nov., isolated from the rhizosphere of Elymus tsukushiensis, a plant native to the Dokdo Islands, Republic of Korea.</title>
        <authorList>
            <person name="Ghim S.Y."/>
        </authorList>
    </citation>
    <scope>NUCLEOTIDE SEQUENCE [LARGE SCALE GENOMIC DNA]</scope>
    <source>
        <strain evidence="2 3">KUDC8001</strain>
    </source>
</reference>
<accession>A0A7L7LEQ4</accession>
<sequence length="297" mass="33025">MRVLVAGWFSWEDMGTTAGDLIARDMVCKWLEEAGINYEVAVHSRFPYANAIDWEKADQNRYTDIVFVCGPFGNGYPVTNMLEHFSTARLIGLNLSLLDSLENWNPFTLLYERDSSRAAHPDITFYAPPPKVPVVGIILAHKQKEYGKNGKHDAANEAIERLINSREMAIVPIDTVIIDNAGKLRTEGEIESLLSKMDVVVTTRLHGTVLAIKNGIPVIPIDPIAGGAKISLQVKSIGWPLLFRADSLNEKALLEAFEYCLTPDAKREARDCALGAINEINKIHHKFIADIKTLSEI</sequence>
<keyword evidence="2" id="KW-0808">Transferase</keyword>
<dbReference type="InterPro" id="IPR007345">
    <property type="entry name" value="Polysacch_pyruvyl_Trfase"/>
</dbReference>
<dbReference type="GO" id="GO:0016740">
    <property type="term" value="F:transferase activity"/>
    <property type="evidence" value="ECO:0007669"/>
    <property type="project" value="UniProtKB-KW"/>
</dbReference>
<dbReference type="KEGG" id="add:HUW48_25970"/>
<keyword evidence="3" id="KW-1185">Reference proteome</keyword>
<evidence type="ECO:0000259" key="1">
    <source>
        <dbReference type="Pfam" id="PF04230"/>
    </source>
</evidence>
<dbReference type="Pfam" id="PF04230">
    <property type="entry name" value="PS_pyruv_trans"/>
    <property type="match status" value="1"/>
</dbReference>
<evidence type="ECO:0000313" key="3">
    <source>
        <dbReference type="Proteomes" id="UP000514509"/>
    </source>
</evidence>
<gene>
    <name evidence="2" type="ORF">HUW48_25970</name>
</gene>
<proteinExistence type="predicted"/>
<dbReference type="AlphaFoldDB" id="A0A7L7LEQ4"/>
<evidence type="ECO:0000313" key="2">
    <source>
        <dbReference type="EMBL" id="QMU31263.1"/>
    </source>
</evidence>
<dbReference type="EMBL" id="CP055153">
    <property type="protein sequence ID" value="QMU31263.1"/>
    <property type="molecule type" value="Genomic_DNA"/>
</dbReference>
<dbReference type="RefSeq" id="WP_182413700.1">
    <property type="nucleotide sequence ID" value="NZ_CP055153.1"/>
</dbReference>
<dbReference type="Proteomes" id="UP000514509">
    <property type="component" value="Chromosome"/>
</dbReference>